<evidence type="ECO:0000313" key="3">
    <source>
        <dbReference type="Proteomes" id="UP000638353"/>
    </source>
</evidence>
<feature type="domain" description="Cyclic nucleotide-binding" evidence="1">
    <location>
        <begin position="8"/>
        <end position="77"/>
    </location>
</feature>
<accession>A0A918WW34</accession>
<dbReference type="InterPro" id="IPR014710">
    <property type="entry name" value="RmlC-like_jellyroll"/>
</dbReference>
<dbReference type="Proteomes" id="UP000638353">
    <property type="component" value="Unassembled WGS sequence"/>
</dbReference>
<organism evidence="2 3">
    <name type="scientific">Streptomyces finlayi</name>
    <dbReference type="NCBI Taxonomy" id="67296"/>
    <lineage>
        <taxon>Bacteria</taxon>
        <taxon>Bacillati</taxon>
        <taxon>Actinomycetota</taxon>
        <taxon>Actinomycetes</taxon>
        <taxon>Kitasatosporales</taxon>
        <taxon>Streptomycetaceae</taxon>
        <taxon>Streptomyces</taxon>
    </lineage>
</organism>
<comment type="caution">
    <text evidence="2">The sequence shown here is derived from an EMBL/GenBank/DDBJ whole genome shotgun (WGS) entry which is preliminary data.</text>
</comment>
<dbReference type="SMART" id="SM00100">
    <property type="entry name" value="cNMP"/>
    <property type="match status" value="1"/>
</dbReference>
<dbReference type="Pfam" id="PF00027">
    <property type="entry name" value="cNMP_binding"/>
    <property type="match status" value="1"/>
</dbReference>
<dbReference type="CDD" id="cd00038">
    <property type="entry name" value="CAP_ED"/>
    <property type="match status" value="1"/>
</dbReference>
<dbReference type="InterPro" id="IPR000595">
    <property type="entry name" value="cNMP-bd_dom"/>
</dbReference>
<dbReference type="RefSeq" id="WP_189823382.1">
    <property type="nucleotide sequence ID" value="NZ_BMVC01000004.1"/>
</dbReference>
<dbReference type="EMBL" id="BMVC01000004">
    <property type="protein sequence ID" value="GHC89161.1"/>
    <property type="molecule type" value="Genomic_DNA"/>
</dbReference>
<reference evidence="2" key="1">
    <citation type="journal article" date="2014" name="Int. J. Syst. Evol. Microbiol.">
        <title>Complete genome sequence of Corynebacterium casei LMG S-19264T (=DSM 44701T), isolated from a smear-ripened cheese.</title>
        <authorList>
            <consortium name="US DOE Joint Genome Institute (JGI-PGF)"/>
            <person name="Walter F."/>
            <person name="Albersmeier A."/>
            <person name="Kalinowski J."/>
            <person name="Ruckert C."/>
        </authorList>
    </citation>
    <scope>NUCLEOTIDE SEQUENCE</scope>
    <source>
        <strain evidence="2">JCM 4637</strain>
    </source>
</reference>
<evidence type="ECO:0000313" key="2">
    <source>
        <dbReference type="EMBL" id="GHC89161.1"/>
    </source>
</evidence>
<protein>
    <recommendedName>
        <fullName evidence="1">Cyclic nucleotide-binding domain-containing protein</fullName>
    </recommendedName>
</protein>
<sequence>MMTTLSTSLNALPAEHRQRLMRIAREVSFPAGTRLFEEGGHADRFWIVRTGSVALDTHVPGRRSPVIETLGHGELVGWSWLFRPYVWQFGAEAQTPVRAYEFDATSVRLMCDDDPALGMAVSQWVGRVLAHRLQAARTRLLDLYAPYGSGSGVRR</sequence>
<dbReference type="AlphaFoldDB" id="A0A918WW34"/>
<dbReference type="InterPro" id="IPR018490">
    <property type="entry name" value="cNMP-bd_dom_sf"/>
</dbReference>
<name>A0A918WW34_9ACTN</name>
<dbReference type="SUPFAM" id="SSF51206">
    <property type="entry name" value="cAMP-binding domain-like"/>
    <property type="match status" value="1"/>
</dbReference>
<evidence type="ECO:0000259" key="1">
    <source>
        <dbReference type="PROSITE" id="PS50042"/>
    </source>
</evidence>
<dbReference type="Gene3D" id="2.60.120.10">
    <property type="entry name" value="Jelly Rolls"/>
    <property type="match status" value="1"/>
</dbReference>
<proteinExistence type="predicted"/>
<reference evidence="2" key="2">
    <citation type="submission" date="2020-09" db="EMBL/GenBank/DDBJ databases">
        <authorList>
            <person name="Sun Q."/>
            <person name="Ohkuma M."/>
        </authorList>
    </citation>
    <scope>NUCLEOTIDE SEQUENCE</scope>
    <source>
        <strain evidence="2">JCM 4637</strain>
    </source>
</reference>
<gene>
    <name evidence="2" type="ORF">GCM10010334_21990</name>
</gene>
<dbReference type="PROSITE" id="PS50042">
    <property type="entry name" value="CNMP_BINDING_3"/>
    <property type="match status" value="1"/>
</dbReference>